<keyword evidence="2" id="KW-1185">Reference proteome</keyword>
<proteinExistence type="predicted"/>
<reference evidence="2" key="1">
    <citation type="submission" date="2016-05" db="EMBL/GenBank/DDBJ databases">
        <title>Comparative genomics of biotechnologically important yeasts.</title>
        <authorList>
            <consortium name="DOE Joint Genome Institute"/>
            <person name="Riley R."/>
            <person name="Haridas S."/>
            <person name="Wolfe K.H."/>
            <person name="Lopes M.R."/>
            <person name="Hittinger C.T."/>
            <person name="Goker M."/>
            <person name="Salamov A."/>
            <person name="Wisecaver J."/>
            <person name="Long T.M."/>
            <person name="Aerts A.L."/>
            <person name="Barry K."/>
            <person name="Choi C."/>
            <person name="Clum A."/>
            <person name="Coughlan A.Y."/>
            <person name="Deshpande S."/>
            <person name="Douglass A.P."/>
            <person name="Hanson S.J."/>
            <person name="Klenk H.-P."/>
            <person name="Labutti K."/>
            <person name="Lapidus A."/>
            <person name="Lindquist E."/>
            <person name="Lipzen A."/>
            <person name="Meier-Kolthoff J.P."/>
            <person name="Ohm R.A."/>
            <person name="Otillar R.P."/>
            <person name="Pangilinan J."/>
            <person name="Peng Y."/>
            <person name="Rokas A."/>
            <person name="Rosa C.A."/>
            <person name="Scheuner C."/>
            <person name="Sibirny A.A."/>
            <person name="Slot J.C."/>
            <person name="Stielow J.B."/>
            <person name="Sun H."/>
            <person name="Kurtzman C.P."/>
            <person name="Blackwell M."/>
            <person name="Grigoriev I.V."/>
            <person name="Jeffries T.W."/>
        </authorList>
    </citation>
    <scope>NUCLEOTIDE SEQUENCE [LARGE SCALE GENOMIC DNA]</scope>
    <source>
        <strain evidence="2">NRRL Y-1933</strain>
    </source>
</reference>
<sequence length="452" mass="53522">MIRYVLGAVINKIPYLPSYEEVPIEEKIHQVIVDRRQEEQIRTPSPSEDELIENEPSTKAIPLQQPQGSISRYNCLHYSDTCDDFPREVGNSPINRIKDYYFQPNTPTKVRGSQWDDDDETMRYDHNPIMTKYSQIGCIPEVEEEAEGENVIGLGLRTPPGYEEPSTPPEQIHQENKDTKEIRIKQYLDEQNNKFDTLIHNNLDIVIKQQELFEEKEEEEENLTKLLIEFLRMKPLSFREKLQYSNRVFKYGIKLINPFKQAEPEMAKLAEPVTIRPNYEEDEYKDVIQVFNKLKPEIKNRIIDNYRKEEEMKRFENESLIDKFEMLSILMIKITISTIKYMIPIIQILINKFNKDEIYLFNQLNFNKLMKIIIKSLIFTENQLNNDFLKNYQYGFTKDDELDDFCKEMSNNAHHFFNNKSVDSFKSAGSTNFESSEKLSVFKIAEQFVDEF</sequence>
<dbReference type="AlphaFoldDB" id="A0A1E4RIN6"/>
<dbReference type="Proteomes" id="UP000095085">
    <property type="component" value="Unassembled WGS sequence"/>
</dbReference>
<evidence type="ECO:0000313" key="2">
    <source>
        <dbReference type="Proteomes" id="UP000095085"/>
    </source>
</evidence>
<organism evidence="1 2">
    <name type="scientific">Hyphopichia burtonii NRRL Y-1933</name>
    <dbReference type="NCBI Taxonomy" id="984485"/>
    <lineage>
        <taxon>Eukaryota</taxon>
        <taxon>Fungi</taxon>
        <taxon>Dikarya</taxon>
        <taxon>Ascomycota</taxon>
        <taxon>Saccharomycotina</taxon>
        <taxon>Pichiomycetes</taxon>
        <taxon>Debaryomycetaceae</taxon>
        <taxon>Hyphopichia</taxon>
    </lineage>
</organism>
<accession>A0A1E4RIN6</accession>
<dbReference type="RefSeq" id="XP_020076163.1">
    <property type="nucleotide sequence ID" value="XM_020220159.1"/>
</dbReference>
<name>A0A1E4RIN6_9ASCO</name>
<protein>
    <submittedName>
        <fullName evidence="1">Uncharacterized protein</fullName>
    </submittedName>
</protein>
<dbReference type="OrthoDB" id="4019560at2759"/>
<dbReference type="GeneID" id="30994709"/>
<gene>
    <name evidence="1" type="ORF">HYPBUDRAFT_148862</name>
</gene>
<dbReference type="EMBL" id="KV454541">
    <property type="protein sequence ID" value="ODV67096.1"/>
    <property type="molecule type" value="Genomic_DNA"/>
</dbReference>
<evidence type="ECO:0000313" key="1">
    <source>
        <dbReference type="EMBL" id="ODV67096.1"/>
    </source>
</evidence>